<comment type="similarity">
    <text evidence="1">Belongs to the short-chain dehydrogenases/reductases (SDR) family.</text>
</comment>
<accession>A0A3B1BAV5</accession>
<protein>
    <submittedName>
        <fullName evidence="3">Oxidoreductase, short-chain dehydrogenase/reductase family</fullName>
    </submittedName>
</protein>
<organism evidence="3">
    <name type="scientific">hydrothermal vent metagenome</name>
    <dbReference type="NCBI Taxonomy" id="652676"/>
    <lineage>
        <taxon>unclassified sequences</taxon>
        <taxon>metagenomes</taxon>
        <taxon>ecological metagenomes</taxon>
    </lineage>
</organism>
<dbReference type="InterPro" id="IPR036291">
    <property type="entry name" value="NAD(P)-bd_dom_sf"/>
</dbReference>
<evidence type="ECO:0000313" key="3">
    <source>
        <dbReference type="EMBL" id="VAX13202.1"/>
    </source>
</evidence>
<evidence type="ECO:0000256" key="1">
    <source>
        <dbReference type="ARBA" id="ARBA00006484"/>
    </source>
</evidence>
<dbReference type="GO" id="GO:0016491">
    <property type="term" value="F:oxidoreductase activity"/>
    <property type="evidence" value="ECO:0007669"/>
    <property type="project" value="UniProtKB-KW"/>
</dbReference>
<dbReference type="Gene3D" id="3.40.50.720">
    <property type="entry name" value="NAD(P)-binding Rossmann-like Domain"/>
    <property type="match status" value="1"/>
</dbReference>
<dbReference type="Pfam" id="PF00106">
    <property type="entry name" value="adh_short"/>
    <property type="match status" value="1"/>
</dbReference>
<keyword evidence="2" id="KW-0560">Oxidoreductase</keyword>
<dbReference type="AlphaFoldDB" id="A0A3B1BAV5"/>
<name>A0A3B1BAV5_9ZZZZ</name>
<dbReference type="PROSITE" id="PS00061">
    <property type="entry name" value="ADH_SHORT"/>
    <property type="match status" value="1"/>
</dbReference>
<dbReference type="SUPFAM" id="SSF51735">
    <property type="entry name" value="NAD(P)-binding Rossmann-fold domains"/>
    <property type="match status" value="1"/>
</dbReference>
<sequence>MKKILIIGATSAIAREVAKIYAAQGAHLCLAGRDEKKLRIVTDDLEARGAQAVQVLAVELTDPAIHGDLIKQAEDFLQGLDYVLIAYGSLPDQPICEASAEQTVKELNVNFVSVVALLTQLANSMEKRGSGTLAVISSVAGDRGRQSNYIYGAAKGGLSIFLQGLRNRLAAKGVQVLTIKPGFVDTPMTAEFKKGLLWVSAETVAQGIVKAIDKKRDVVYLPWFWRGIMLIIKSIPERIFKKMKL</sequence>
<dbReference type="NCBIfam" id="NF005489">
    <property type="entry name" value="PRK07102.1"/>
    <property type="match status" value="1"/>
</dbReference>
<dbReference type="PANTHER" id="PTHR44196">
    <property type="entry name" value="DEHYDROGENASE/REDUCTASE SDR FAMILY MEMBER 7B"/>
    <property type="match status" value="1"/>
</dbReference>
<evidence type="ECO:0000256" key="2">
    <source>
        <dbReference type="ARBA" id="ARBA00023002"/>
    </source>
</evidence>
<dbReference type="GO" id="GO:0016020">
    <property type="term" value="C:membrane"/>
    <property type="evidence" value="ECO:0007669"/>
    <property type="project" value="TreeGrafter"/>
</dbReference>
<proteinExistence type="inferred from homology"/>
<dbReference type="PANTHER" id="PTHR44196:SF1">
    <property type="entry name" value="DEHYDROGENASE_REDUCTASE SDR FAMILY MEMBER 7B"/>
    <property type="match status" value="1"/>
</dbReference>
<dbReference type="PRINTS" id="PR00081">
    <property type="entry name" value="GDHRDH"/>
</dbReference>
<dbReference type="EMBL" id="UOFZ01000106">
    <property type="protein sequence ID" value="VAX13202.1"/>
    <property type="molecule type" value="Genomic_DNA"/>
</dbReference>
<gene>
    <name evidence="3" type="ORF">MNBD_GAMMA24-1139</name>
</gene>
<dbReference type="InterPro" id="IPR020904">
    <property type="entry name" value="Sc_DH/Rdtase_CS"/>
</dbReference>
<reference evidence="3" key="1">
    <citation type="submission" date="2018-06" db="EMBL/GenBank/DDBJ databases">
        <authorList>
            <person name="Zhirakovskaya E."/>
        </authorList>
    </citation>
    <scope>NUCLEOTIDE SEQUENCE</scope>
</reference>
<dbReference type="InterPro" id="IPR002347">
    <property type="entry name" value="SDR_fam"/>
</dbReference>